<evidence type="ECO:0000259" key="7">
    <source>
        <dbReference type="Pfam" id="PF18117"/>
    </source>
</evidence>
<dbReference type="InterPro" id="IPR002921">
    <property type="entry name" value="Fungal_lipase-type"/>
</dbReference>
<dbReference type="CDD" id="cd00519">
    <property type="entry name" value="Lipase_3"/>
    <property type="match status" value="1"/>
</dbReference>
<dbReference type="InterPro" id="IPR041266">
    <property type="entry name" value="EDS1_EP"/>
</dbReference>
<gene>
    <name evidence="8" type="ORF">IFM89_000754</name>
</gene>
<evidence type="ECO:0000256" key="3">
    <source>
        <dbReference type="ARBA" id="ARBA00022490"/>
    </source>
</evidence>
<dbReference type="AlphaFoldDB" id="A0A835ISW9"/>
<dbReference type="InterPro" id="IPR044214">
    <property type="entry name" value="EDS1-like"/>
</dbReference>
<comment type="caution">
    <text evidence="8">The sequence shown here is derived from an EMBL/GenBank/DDBJ whole genome shotgun (WGS) entry which is preliminary data.</text>
</comment>
<name>A0A835ISW9_9MAGN</name>
<dbReference type="SUPFAM" id="SSF53474">
    <property type="entry name" value="alpha/beta-Hydrolases"/>
    <property type="match status" value="1"/>
</dbReference>
<reference evidence="8 9" key="1">
    <citation type="submission" date="2020-10" db="EMBL/GenBank/DDBJ databases">
        <title>The Coptis chinensis genome and diversification of protoberbering-type alkaloids.</title>
        <authorList>
            <person name="Wang B."/>
            <person name="Shu S."/>
            <person name="Song C."/>
            <person name="Liu Y."/>
        </authorList>
    </citation>
    <scope>NUCLEOTIDE SEQUENCE [LARGE SCALE GENOMIC DNA]</scope>
    <source>
        <strain evidence="8">HL-2020</strain>
        <tissue evidence="8">Leaf</tissue>
    </source>
</reference>
<evidence type="ECO:0000259" key="6">
    <source>
        <dbReference type="Pfam" id="PF01764"/>
    </source>
</evidence>
<dbReference type="Pfam" id="PF18117">
    <property type="entry name" value="EDS1_EP"/>
    <property type="match status" value="1"/>
</dbReference>
<dbReference type="PANTHER" id="PTHR47090:SF2">
    <property type="entry name" value="PROTEIN EDS1-RELATED"/>
    <property type="match status" value="1"/>
</dbReference>
<accession>A0A835ISW9</accession>
<keyword evidence="4" id="KW-0611">Plant defense</keyword>
<organism evidence="8 9">
    <name type="scientific">Coptis chinensis</name>
    <dbReference type="NCBI Taxonomy" id="261450"/>
    <lineage>
        <taxon>Eukaryota</taxon>
        <taxon>Viridiplantae</taxon>
        <taxon>Streptophyta</taxon>
        <taxon>Embryophyta</taxon>
        <taxon>Tracheophyta</taxon>
        <taxon>Spermatophyta</taxon>
        <taxon>Magnoliopsida</taxon>
        <taxon>Ranunculales</taxon>
        <taxon>Ranunculaceae</taxon>
        <taxon>Coptidoideae</taxon>
        <taxon>Coptis</taxon>
    </lineage>
</organism>
<evidence type="ECO:0000256" key="1">
    <source>
        <dbReference type="ARBA" id="ARBA00004123"/>
    </source>
</evidence>
<evidence type="ECO:0000256" key="4">
    <source>
        <dbReference type="ARBA" id="ARBA00022821"/>
    </source>
</evidence>
<dbReference type="Proteomes" id="UP000631114">
    <property type="component" value="Unassembled WGS sequence"/>
</dbReference>
<dbReference type="PANTHER" id="PTHR47090">
    <property type="entry name" value="PROTEIN EDS1-RELATED"/>
    <property type="match status" value="1"/>
</dbReference>
<sequence length="619" mass="70465">MERSFVESVGMQDIIIIKACSLAMEAHNSAAPNFLLDKIHNSSHAIFAFPGSWSTDDWVSRKPFGASKIDQTLFPSLRSVGKGDTAIVNDSFLGQFKIYLSDSNLQQEVRKAMAENKHIVFTGHSSGGPIAILATIWLLEHCKQNQNSQCTTSCVTFGSPLIGDRVFGHALRREHWSHHFIHFVNRYDIVPRVSLAPLSSMEREFPLILCFFNPKSCYHRQEIVGRSQESAGFFGSVMRNAASVTSHAACLSMESTNPLLESVIRFVELSPYTPFGTYIFCTGSGKMVTVINPDAVLQMFFHCLQLSPEEDITDVAYKSLQEHLLYEFTMQGNLERQTVVYLDNLDQIPVTANSVDNDEKRLTNIALDELGLSTRARICLQAAGVLQKQKAQNQAKIESNFSKIEEGLSMLERYRTTCEVLEIGYYDAFKFQRKHDDFNANVKRLELAGMWDEIIEMLWKYNLPDDFEARKQCVELGTKYRRLVEPLDIANYYRHNKNDDTGPYMVKGRPGRYKYTQKWLEYERGTAAGTCSESCFWAEVEELCADGDNKRSFEEVAERVLRLENKLGQWLSRGDIGRDVYLEESTFVKWWTTLPEQHKAGSSIRALVDKEGRNLPSLI</sequence>
<evidence type="ECO:0000256" key="5">
    <source>
        <dbReference type="ARBA" id="ARBA00023242"/>
    </source>
</evidence>
<protein>
    <recommendedName>
        <fullName evidence="10">Enhanced disease susceptibility 1</fullName>
    </recommendedName>
</protein>
<evidence type="ECO:0000313" key="9">
    <source>
        <dbReference type="Proteomes" id="UP000631114"/>
    </source>
</evidence>
<evidence type="ECO:0008006" key="10">
    <source>
        <dbReference type="Google" id="ProtNLM"/>
    </source>
</evidence>
<dbReference type="Pfam" id="PF01764">
    <property type="entry name" value="Lipase_3"/>
    <property type="match status" value="1"/>
</dbReference>
<dbReference type="GO" id="GO:0005737">
    <property type="term" value="C:cytoplasm"/>
    <property type="evidence" value="ECO:0007669"/>
    <property type="project" value="UniProtKB-SubCell"/>
</dbReference>
<feature type="domain" description="EDS1 EP" evidence="7">
    <location>
        <begin position="411"/>
        <end position="601"/>
    </location>
</feature>
<dbReference type="GO" id="GO:0006629">
    <property type="term" value="P:lipid metabolic process"/>
    <property type="evidence" value="ECO:0007669"/>
    <property type="project" value="InterPro"/>
</dbReference>
<keyword evidence="3" id="KW-0963">Cytoplasm</keyword>
<dbReference type="InterPro" id="IPR029058">
    <property type="entry name" value="AB_hydrolase_fold"/>
</dbReference>
<dbReference type="Gene3D" id="3.40.50.1820">
    <property type="entry name" value="alpha/beta hydrolase"/>
    <property type="match status" value="1"/>
</dbReference>
<keyword evidence="9" id="KW-1185">Reference proteome</keyword>
<dbReference type="EMBL" id="JADFTS010000001">
    <property type="protein sequence ID" value="KAF9623265.1"/>
    <property type="molecule type" value="Genomic_DNA"/>
</dbReference>
<evidence type="ECO:0000313" key="8">
    <source>
        <dbReference type="EMBL" id="KAF9623265.1"/>
    </source>
</evidence>
<dbReference type="GO" id="GO:0005634">
    <property type="term" value="C:nucleus"/>
    <property type="evidence" value="ECO:0007669"/>
    <property type="project" value="UniProtKB-SubCell"/>
</dbReference>
<feature type="domain" description="Fungal lipase-type" evidence="6">
    <location>
        <begin position="47"/>
        <end position="195"/>
    </location>
</feature>
<dbReference type="OrthoDB" id="426718at2759"/>
<evidence type="ECO:0000256" key="2">
    <source>
        <dbReference type="ARBA" id="ARBA00004496"/>
    </source>
</evidence>
<proteinExistence type="predicted"/>
<comment type="subcellular location">
    <subcellularLocation>
        <location evidence="2">Cytoplasm</location>
    </subcellularLocation>
    <subcellularLocation>
        <location evidence="1">Nucleus</location>
    </subcellularLocation>
</comment>
<keyword evidence="5" id="KW-0539">Nucleus</keyword>
<dbReference type="GO" id="GO:0006952">
    <property type="term" value="P:defense response"/>
    <property type="evidence" value="ECO:0007669"/>
    <property type="project" value="UniProtKB-KW"/>
</dbReference>